<dbReference type="InterPro" id="IPR002052">
    <property type="entry name" value="DNA_methylase_N6_adenine_CS"/>
</dbReference>
<organism evidence="6 7">
    <name type="scientific">Agromyces bauzanensis</name>
    <dbReference type="NCBI Taxonomy" id="1308924"/>
    <lineage>
        <taxon>Bacteria</taxon>
        <taxon>Bacillati</taxon>
        <taxon>Actinomycetota</taxon>
        <taxon>Actinomycetes</taxon>
        <taxon>Micrococcales</taxon>
        <taxon>Microbacteriaceae</taxon>
        <taxon>Agromyces</taxon>
    </lineage>
</organism>
<dbReference type="InterPro" id="IPR002941">
    <property type="entry name" value="DNA_methylase_N4/N6"/>
</dbReference>
<evidence type="ECO:0000313" key="6">
    <source>
        <dbReference type="EMBL" id="GGJ92734.1"/>
    </source>
</evidence>
<protein>
    <submittedName>
        <fullName evidence="6">Adenine methyltransferase</fullName>
    </submittedName>
</protein>
<feature type="domain" description="DNA methylase N-4/N-6" evidence="5">
    <location>
        <begin position="115"/>
        <end position="429"/>
    </location>
</feature>
<dbReference type="InterPro" id="IPR029063">
    <property type="entry name" value="SAM-dependent_MTases_sf"/>
</dbReference>
<evidence type="ECO:0000256" key="3">
    <source>
        <dbReference type="ARBA" id="ARBA00022679"/>
    </source>
</evidence>
<evidence type="ECO:0000313" key="7">
    <source>
        <dbReference type="Proteomes" id="UP000636956"/>
    </source>
</evidence>
<dbReference type="SUPFAM" id="SSF53335">
    <property type="entry name" value="S-adenosyl-L-methionine-dependent methyltransferases"/>
    <property type="match status" value="1"/>
</dbReference>
<dbReference type="PROSITE" id="PS00092">
    <property type="entry name" value="N6_MTASE"/>
    <property type="match status" value="1"/>
</dbReference>
<keyword evidence="3" id="KW-0808">Transferase</keyword>
<sequence>MSDDIHETPSTTPNFQTELAAQLAELVPEAIVDCKVDVVKLQELLAVDAADTNERFGLFWPGKKRALRAAQEPTTATLRPDVANSKDWETTKNVFIEGDNLEALKVLQKHYHNKVKLIYIDPPYNTGKDFVYPDNYKEGLDTYLEWTRQVNEEGKKVSTNAETEGRYHSNWLSMMYPRLKLARNLLTDDGTIFVSISDHEVDNLRKLLNEVFGESNYVGQIAVSKGTTTGQDANDIGSSIDFLLVYARSKANYVPNGLPLDEQDMARFNQEDDRGRYSVLQFRKTGTNDRREDRPNLYYALDAPDGSTVYPIGPGGYDSCWRTARAQFDAWDAEGMIVWKQDVDGNYKPYVKYYLEGRTKQVSNYWDDIEGNKKASLTVKELLGKNVFTNPKPVGLIKKILHIATDRDSIVLDFFSGSATTAHAVMQLNFEDGGQRQHIQVQLPEPTPEQSAAEKAGYRTIAEVSRKRIDLAGAKIAEGSGGRLDDGSGALDVGFRAYTLTDTNFSKWRVTSDIEADALQQHLLDLRESSSADDATADDLLTEILLKQGYSLNEKIAPVEIDGLDLRAVYDSDGDFGVLAYLDEHTKPTLEQLRSIVESRPARIIILEDAFQGDDELKTNMVQLAKSKSVELWTA</sequence>
<dbReference type="EMBL" id="BMMD01000029">
    <property type="protein sequence ID" value="GGJ92734.1"/>
    <property type="molecule type" value="Genomic_DNA"/>
</dbReference>
<name>A0A917PUQ1_9MICO</name>
<dbReference type="Gene3D" id="3.40.50.150">
    <property type="entry name" value="Vaccinia Virus protein VP39"/>
    <property type="match status" value="1"/>
</dbReference>
<dbReference type="GO" id="GO:0032259">
    <property type="term" value="P:methylation"/>
    <property type="evidence" value="ECO:0007669"/>
    <property type="project" value="UniProtKB-KW"/>
</dbReference>
<evidence type="ECO:0000256" key="4">
    <source>
        <dbReference type="ARBA" id="ARBA00022691"/>
    </source>
</evidence>
<dbReference type="PIRSF" id="PIRSF015855">
    <property type="entry name" value="TypeIII_Mtase_mKpnI"/>
    <property type="match status" value="1"/>
</dbReference>
<keyword evidence="4" id="KW-0949">S-adenosyl-L-methionine</keyword>
<reference evidence="6" key="1">
    <citation type="journal article" date="2014" name="Int. J. Syst. Evol. Microbiol.">
        <title>Complete genome sequence of Corynebacterium casei LMG S-19264T (=DSM 44701T), isolated from a smear-ripened cheese.</title>
        <authorList>
            <consortium name="US DOE Joint Genome Institute (JGI-PGF)"/>
            <person name="Walter F."/>
            <person name="Albersmeier A."/>
            <person name="Kalinowski J."/>
            <person name="Ruckert C."/>
        </authorList>
    </citation>
    <scope>NUCLEOTIDE SEQUENCE</scope>
    <source>
        <strain evidence="6">CGMCC 1.8984</strain>
    </source>
</reference>
<comment type="similarity">
    <text evidence="1">Belongs to the N(4)/N(6)-methyltransferase family.</text>
</comment>
<accession>A0A917PUQ1</accession>
<dbReference type="Pfam" id="PF01555">
    <property type="entry name" value="N6_N4_Mtase"/>
    <property type="match status" value="1"/>
</dbReference>
<keyword evidence="2 6" id="KW-0489">Methyltransferase</keyword>
<dbReference type="AlphaFoldDB" id="A0A917PUQ1"/>
<reference evidence="6" key="2">
    <citation type="submission" date="2020-09" db="EMBL/GenBank/DDBJ databases">
        <authorList>
            <person name="Sun Q."/>
            <person name="Zhou Y."/>
        </authorList>
    </citation>
    <scope>NUCLEOTIDE SEQUENCE</scope>
    <source>
        <strain evidence="6">CGMCC 1.8984</strain>
    </source>
</reference>
<dbReference type="RefSeq" id="WP_188744607.1">
    <property type="nucleotide sequence ID" value="NZ_BAABFW010000051.1"/>
</dbReference>
<gene>
    <name evidence="6" type="ORF">GCM10011372_34090</name>
</gene>
<proteinExistence type="inferred from homology"/>
<dbReference type="InterPro" id="IPR002295">
    <property type="entry name" value="N4/N6-MTase_EcoPI_Mod-like"/>
</dbReference>
<dbReference type="GO" id="GO:0003677">
    <property type="term" value="F:DNA binding"/>
    <property type="evidence" value="ECO:0007669"/>
    <property type="project" value="InterPro"/>
</dbReference>
<dbReference type="Proteomes" id="UP000636956">
    <property type="component" value="Unassembled WGS sequence"/>
</dbReference>
<evidence type="ECO:0000259" key="5">
    <source>
        <dbReference type="Pfam" id="PF01555"/>
    </source>
</evidence>
<dbReference type="GO" id="GO:0008170">
    <property type="term" value="F:N-methyltransferase activity"/>
    <property type="evidence" value="ECO:0007669"/>
    <property type="project" value="InterPro"/>
</dbReference>
<keyword evidence="7" id="KW-1185">Reference proteome</keyword>
<dbReference type="PRINTS" id="PR00506">
    <property type="entry name" value="D21N6MTFRASE"/>
</dbReference>
<comment type="caution">
    <text evidence="6">The sequence shown here is derived from an EMBL/GenBank/DDBJ whole genome shotgun (WGS) entry which is preliminary data.</text>
</comment>
<evidence type="ECO:0000256" key="1">
    <source>
        <dbReference type="ARBA" id="ARBA00006594"/>
    </source>
</evidence>
<evidence type="ECO:0000256" key="2">
    <source>
        <dbReference type="ARBA" id="ARBA00022603"/>
    </source>
</evidence>